<accession>A0A2M7BFL1</accession>
<name>A0A2M7BFL1_9BACT</name>
<dbReference type="AlphaFoldDB" id="A0A2M7BFL1"/>
<dbReference type="InterPro" id="IPR047140">
    <property type="entry name" value="LabA"/>
</dbReference>
<proteinExistence type="predicted"/>
<dbReference type="GO" id="GO:0004540">
    <property type="term" value="F:RNA nuclease activity"/>
    <property type="evidence" value="ECO:0007669"/>
    <property type="project" value="InterPro"/>
</dbReference>
<evidence type="ECO:0000259" key="1">
    <source>
        <dbReference type="Pfam" id="PF01936"/>
    </source>
</evidence>
<gene>
    <name evidence="2" type="ORF">COS55_00860</name>
</gene>
<dbReference type="PANTHER" id="PTHR35458:SF8">
    <property type="entry name" value="SLR0650 PROTEIN"/>
    <property type="match status" value="1"/>
</dbReference>
<comment type="caution">
    <text evidence="2">The sequence shown here is derived from an EMBL/GenBank/DDBJ whole genome shotgun (WGS) entry which is preliminary data.</text>
</comment>
<dbReference type="Pfam" id="PF01936">
    <property type="entry name" value="NYN"/>
    <property type="match status" value="1"/>
</dbReference>
<feature type="domain" description="NYN" evidence="1">
    <location>
        <begin position="8"/>
        <end position="161"/>
    </location>
</feature>
<organism evidence="2 3">
    <name type="scientific">Candidatus Shapirobacteria bacterium CG03_land_8_20_14_0_80_40_19</name>
    <dbReference type="NCBI Taxonomy" id="1974880"/>
    <lineage>
        <taxon>Bacteria</taxon>
        <taxon>Candidatus Shapironibacteriota</taxon>
    </lineage>
</organism>
<evidence type="ECO:0000313" key="3">
    <source>
        <dbReference type="Proteomes" id="UP000230399"/>
    </source>
</evidence>
<dbReference type="InterPro" id="IPR021139">
    <property type="entry name" value="NYN"/>
</dbReference>
<sequence length="177" mass="19656">MKQKSCFILIDGSNFYFKLKDVGLKNLLVFNFSGFAKTLAGKDKIVSCLYYIGAVKTDGTAKTKILFSNQRKLLANLKKHNFKYSLGFLLKSGGYFHEKGVDVNIAVDILVAAYENLCDRIIIVSSDTDLLPAIKKAKEKGKIVEYVGFSHQPSLAMIANCSISTLLKKEDLNGFIK</sequence>
<dbReference type="Proteomes" id="UP000230399">
    <property type="component" value="Unassembled WGS sequence"/>
</dbReference>
<dbReference type="PANTHER" id="PTHR35458">
    <property type="entry name" value="SLR0755 PROTEIN"/>
    <property type="match status" value="1"/>
</dbReference>
<dbReference type="EMBL" id="PEVD01000011">
    <property type="protein sequence ID" value="PIV01922.1"/>
    <property type="molecule type" value="Genomic_DNA"/>
</dbReference>
<evidence type="ECO:0000313" key="2">
    <source>
        <dbReference type="EMBL" id="PIV01922.1"/>
    </source>
</evidence>
<protein>
    <recommendedName>
        <fullName evidence="1">NYN domain-containing protein</fullName>
    </recommendedName>
</protein>
<reference evidence="3" key="1">
    <citation type="submission" date="2017-09" db="EMBL/GenBank/DDBJ databases">
        <title>Depth-based differentiation of microbial function through sediment-hosted aquifers and enrichment of novel symbionts in the deep terrestrial subsurface.</title>
        <authorList>
            <person name="Probst A.J."/>
            <person name="Ladd B."/>
            <person name="Jarett J.K."/>
            <person name="Geller-Mcgrath D.E."/>
            <person name="Sieber C.M.K."/>
            <person name="Emerson J.B."/>
            <person name="Anantharaman K."/>
            <person name="Thomas B.C."/>
            <person name="Malmstrom R."/>
            <person name="Stieglmeier M."/>
            <person name="Klingl A."/>
            <person name="Woyke T."/>
            <person name="Ryan C.M."/>
            <person name="Banfield J.F."/>
        </authorList>
    </citation>
    <scope>NUCLEOTIDE SEQUENCE [LARGE SCALE GENOMIC DNA]</scope>
</reference>
<dbReference type="Gene3D" id="3.40.50.1010">
    <property type="entry name" value="5'-nuclease"/>
    <property type="match status" value="1"/>
</dbReference>